<evidence type="ECO:0000256" key="7">
    <source>
        <dbReference type="ARBA" id="ARBA00022825"/>
    </source>
</evidence>
<sequence length="1346" mass="145849">MLTLRCEFAARQFSTPRTVNRGSLSPPSLRKQGFRQSYVTCTRIKGQKINTISVKTLPVMSSPTAETQSDVFSAVMPKEEIGALRFLKDHPEYDGRGVVVAIFDTGVDPGAVGLQTTSDGKPKILDLLDCTGSGDVDTSKVVKADDDGCILGCYGNKLKINPEWKNPSGEWHVGAKRAFELFPGGLKQRSKQERKKRWEQKQRGAITACTAAVVSQKKQGDSTAEDGKEALEELELRSKLLADMEEKFEDLGPMLDCVVWHDGEVYRAALDTSELHEPGSTAGALENFKPLTNFRSERQYGVFSSQDSCNFALNIYDEGNVLSIVVDAGSHGTHVAGITAAHHEDNPELNGIAPGAQIISCKIGDSRLGGMETGVGLTRALIAVIDHKVDLINMSYGEATATPNAGRFIKLANEVVYKHNVIFVSSAGNAGPALSTVGAPGGTSSSILSIGAYVSPALAAAGHSVRETLDKGQQYTWSSRGPTPDGHIGVTLSAPGGAIAPVPQWTQQGRQLMNGTSMASPNACGGVALVLSAAKAKGWKATPVRVRRALENTCLPLGGDAPDAVLTYGRGLLQVDKAVEYLEKAAAQDERDEVLYEVRVRRSDGSAGGRGIYLREPLDSRRAVTCTVDVRPTVHEDADAVRTRLSIEDKLHLEPTQPWVEAPSALLLHSGGRTFEIKVDAGSLPEGLHFAEVCAYDSSAPWRGPLFSVYSFCVISVTAANEDDSSYVARLGWVDFTPGQEVRRFVAVPEGATWAELRITAGDHEQPRGFMVRASQLLPHTRYSETESRSYLSLAAHAEERLSFATVAGATLEVTLAQFWSSLGPGRLRAEVVFHGLEARREVLLDGSRHNTKLHVRAPFRREKLTPAAKLEKVRIPLRPTEAVLAPLPGARDVLPNGRTIHTLTLTYKLSVAEAGKHCVTLPLLNRQAQYVYDGELEGQMTFLTDANERLIKVSDIYPEDVQLAKGDYIIRAQLRHDDTGVLEKLKGLAAVVERKLGDSVSVPVYGSHVASLKTAKDTVKERGLYAGERAAIFLGPVPEDKLPKDATPGRLLVGTLSLSKKDSGNGEAPGKVFLSYSVPPKKENGAGKDASKGEEKDKEKPKTPEERLKDAVRDAQVGFLKQLKRETPEEDEAYLALEKDLLQQHPKHLPLLSARLASTNSLSSESHPKKLEEVVEAADAVIAAIDETALAKLLARKTPEEGPGAAARKKEAEEQKAALLDALEKKASALLELHPTAPEKSPSAEAPAEQAGPDAFEAAFLELQAWADTTEEKYALLHAKRLARKGRYAGALKALEKSASPEDKPAAKEVLQFRKELFEKLGWQHWALQEDSKIKDCFPPAYPLF</sequence>
<evidence type="ECO:0000256" key="6">
    <source>
        <dbReference type="ARBA" id="ARBA00022801"/>
    </source>
</evidence>
<dbReference type="PROSITE" id="PS51892">
    <property type="entry name" value="SUBTILASE"/>
    <property type="match status" value="1"/>
</dbReference>
<dbReference type="GO" id="GO:0005829">
    <property type="term" value="C:cytosol"/>
    <property type="evidence" value="ECO:0007669"/>
    <property type="project" value="TreeGrafter"/>
</dbReference>
<dbReference type="InterPro" id="IPR023828">
    <property type="entry name" value="Peptidase_S8_Ser-AS"/>
</dbReference>
<keyword evidence="4" id="KW-0031">Aminopeptidase</keyword>
<dbReference type="PANTHER" id="PTHR43806">
    <property type="entry name" value="PEPTIDASE S8"/>
    <property type="match status" value="1"/>
</dbReference>
<dbReference type="EMBL" id="AGSI01000003">
    <property type="protein sequence ID" value="EIE25793.1"/>
    <property type="molecule type" value="Genomic_DNA"/>
</dbReference>
<dbReference type="Pfam" id="PF12580">
    <property type="entry name" value="TPPII"/>
    <property type="match status" value="1"/>
</dbReference>
<dbReference type="InterPro" id="IPR034051">
    <property type="entry name" value="TPP_II_domain"/>
</dbReference>
<feature type="domain" description="Peptidase S8/S53" evidence="10">
    <location>
        <begin position="95"/>
        <end position="563"/>
    </location>
</feature>
<dbReference type="PRINTS" id="PR00723">
    <property type="entry name" value="SUBTILISIN"/>
</dbReference>
<dbReference type="EC" id="3.4.14.10" evidence="3"/>
<evidence type="ECO:0000313" key="14">
    <source>
        <dbReference type="EMBL" id="EIE25793.1"/>
    </source>
</evidence>
<evidence type="ECO:0000259" key="11">
    <source>
        <dbReference type="Pfam" id="PF12580"/>
    </source>
</evidence>
<dbReference type="GO" id="GO:0004177">
    <property type="term" value="F:aminopeptidase activity"/>
    <property type="evidence" value="ECO:0007669"/>
    <property type="project" value="UniProtKB-KW"/>
</dbReference>
<dbReference type="Gene3D" id="1.25.40.710">
    <property type="match status" value="1"/>
</dbReference>
<feature type="active site" description="Charge relay system" evidence="8">
    <location>
        <position position="331"/>
    </location>
</feature>
<dbReference type="InterPro" id="IPR046940">
    <property type="entry name" value="TPPII_Ig-like_sf"/>
</dbReference>
<dbReference type="InterPro" id="IPR022229">
    <property type="entry name" value="TPPII_Ig-like-2"/>
</dbReference>
<dbReference type="InterPro" id="IPR000209">
    <property type="entry name" value="Peptidase_S8/S53_dom"/>
</dbReference>
<evidence type="ECO:0000256" key="5">
    <source>
        <dbReference type="ARBA" id="ARBA00022670"/>
    </source>
</evidence>
<dbReference type="Proteomes" id="UP000007264">
    <property type="component" value="Unassembled WGS sequence"/>
</dbReference>
<evidence type="ECO:0000259" key="13">
    <source>
        <dbReference type="Pfam" id="PF21316"/>
    </source>
</evidence>
<name>I0Z574_COCSC</name>
<dbReference type="Pfam" id="PF21223">
    <property type="entry name" value="TPPII_Ig-like-1"/>
    <property type="match status" value="1"/>
</dbReference>
<keyword evidence="5 8" id="KW-0645">Protease</keyword>
<evidence type="ECO:0000256" key="9">
    <source>
        <dbReference type="SAM" id="MobiDB-lite"/>
    </source>
</evidence>
<dbReference type="GO" id="GO:0004252">
    <property type="term" value="F:serine-type endopeptidase activity"/>
    <property type="evidence" value="ECO:0007669"/>
    <property type="project" value="UniProtKB-UniRule"/>
</dbReference>
<dbReference type="SUPFAM" id="SSF52743">
    <property type="entry name" value="Subtilisin-like"/>
    <property type="match status" value="1"/>
</dbReference>
<proteinExistence type="inferred from homology"/>
<feature type="active site" description="Charge relay system" evidence="8">
    <location>
        <position position="517"/>
    </location>
</feature>
<dbReference type="eggNOG" id="KOG1114">
    <property type="taxonomic scope" value="Eukaryota"/>
</dbReference>
<feature type="domain" description="Tripeptidyl peptidase II second Ig-like" evidence="11">
    <location>
        <begin position="859"/>
        <end position="1047"/>
    </location>
</feature>
<dbReference type="FunFam" id="3.40.50.200:FF:000013">
    <property type="entry name" value="Tripeptidyl-peptidase 2 homolog"/>
    <property type="match status" value="1"/>
</dbReference>
<protein>
    <recommendedName>
        <fullName evidence="3">tripeptidyl-peptidase II</fullName>
        <ecNumber evidence="3">3.4.14.10</ecNumber>
    </recommendedName>
</protein>
<dbReference type="CDD" id="cd04857">
    <property type="entry name" value="Peptidases_S8_Tripeptidyl_Aminopeptidase_II"/>
    <property type="match status" value="1"/>
</dbReference>
<feature type="active site" description="Charge relay system" evidence="8">
    <location>
        <position position="104"/>
    </location>
</feature>
<accession>I0Z574</accession>
<evidence type="ECO:0000313" key="15">
    <source>
        <dbReference type="Proteomes" id="UP000007264"/>
    </source>
</evidence>
<feature type="domain" description="Tripeptidyl-peptidase II galactose-binding" evidence="13">
    <location>
        <begin position="736"/>
        <end position="824"/>
    </location>
</feature>
<dbReference type="InterPro" id="IPR050131">
    <property type="entry name" value="Peptidase_S8_subtilisin-like"/>
</dbReference>
<dbReference type="InterPro" id="IPR048383">
    <property type="entry name" value="TPPII_Ig-like-1"/>
</dbReference>
<dbReference type="InterPro" id="IPR046939">
    <property type="entry name" value="TPPII_C_sf"/>
</dbReference>
<keyword evidence="7 8" id="KW-0720">Serine protease</keyword>
<dbReference type="InterPro" id="IPR048384">
    <property type="entry name" value="TPPII_GBD"/>
</dbReference>
<evidence type="ECO:0000256" key="2">
    <source>
        <dbReference type="ARBA" id="ARBA00011073"/>
    </source>
</evidence>
<dbReference type="Gene3D" id="2.60.40.3170">
    <property type="match status" value="1"/>
</dbReference>
<comment type="caution">
    <text evidence="14">The sequence shown here is derived from an EMBL/GenBank/DDBJ whole genome shotgun (WGS) entry which is preliminary data.</text>
</comment>
<feature type="region of interest" description="Disordered" evidence="9">
    <location>
        <begin position="1058"/>
        <end position="1110"/>
    </location>
</feature>
<organism evidence="14 15">
    <name type="scientific">Coccomyxa subellipsoidea (strain C-169)</name>
    <name type="common">Green microalga</name>
    <dbReference type="NCBI Taxonomy" id="574566"/>
    <lineage>
        <taxon>Eukaryota</taxon>
        <taxon>Viridiplantae</taxon>
        <taxon>Chlorophyta</taxon>
        <taxon>core chlorophytes</taxon>
        <taxon>Trebouxiophyceae</taxon>
        <taxon>Trebouxiophyceae incertae sedis</taxon>
        <taxon>Coccomyxaceae</taxon>
        <taxon>Coccomyxa</taxon>
        <taxon>Coccomyxa subellipsoidea</taxon>
    </lineage>
</organism>
<evidence type="ECO:0000256" key="8">
    <source>
        <dbReference type="PROSITE-ProRule" id="PRU01240"/>
    </source>
</evidence>
<dbReference type="Pfam" id="PF00082">
    <property type="entry name" value="Peptidase_S8"/>
    <property type="match status" value="1"/>
</dbReference>
<feature type="compositionally biased region" description="Basic and acidic residues" evidence="9">
    <location>
        <begin position="1081"/>
        <end position="1110"/>
    </location>
</feature>
<dbReference type="OrthoDB" id="10256524at2759"/>
<dbReference type="STRING" id="574566.I0Z574"/>
<dbReference type="RefSeq" id="XP_005650337.1">
    <property type="nucleotide sequence ID" value="XM_005650280.1"/>
</dbReference>
<dbReference type="GO" id="GO:0008240">
    <property type="term" value="F:tripeptidyl-peptidase activity"/>
    <property type="evidence" value="ECO:0007669"/>
    <property type="project" value="UniProtKB-EC"/>
</dbReference>
<dbReference type="Pfam" id="PF21316">
    <property type="entry name" value="TPPII_GBD"/>
    <property type="match status" value="1"/>
</dbReference>
<dbReference type="GeneID" id="17043797"/>
<evidence type="ECO:0000256" key="3">
    <source>
        <dbReference type="ARBA" id="ARBA00012462"/>
    </source>
</evidence>
<dbReference type="InterPro" id="IPR015500">
    <property type="entry name" value="Peptidase_S8_subtilisin-rel"/>
</dbReference>
<evidence type="ECO:0000259" key="12">
    <source>
        <dbReference type="Pfam" id="PF21223"/>
    </source>
</evidence>
<dbReference type="Gene3D" id="3.40.50.200">
    <property type="entry name" value="Peptidase S8/S53 domain"/>
    <property type="match status" value="1"/>
</dbReference>
<reference evidence="14 15" key="1">
    <citation type="journal article" date="2012" name="Genome Biol.">
        <title>The genome of the polar eukaryotic microalga coccomyxa subellipsoidea reveals traits of cold adaptation.</title>
        <authorList>
            <person name="Blanc G."/>
            <person name="Agarkova I."/>
            <person name="Grimwood J."/>
            <person name="Kuo A."/>
            <person name="Brueggeman A."/>
            <person name="Dunigan D."/>
            <person name="Gurnon J."/>
            <person name="Ladunga I."/>
            <person name="Lindquist E."/>
            <person name="Lucas S."/>
            <person name="Pangilinan J."/>
            <person name="Proschold T."/>
            <person name="Salamov A."/>
            <person name="Schmutz J."/>
            <person name="Weeks D."/>
            <person name="Yamada T."/>
            <person name="Claverie J.M."/>
            <person name="Grigoriev I."/>
            <person name="Van Etten J."/>
            <person name="Lomsadze A."/>
            <person name="Borodovsky M."/>
        </authorList>
    </citation>
    <scope>NUCLEOTIDE SEQUENCE [LARGE SCALE GENOMIC DNA]</scope>
    <source>
        <strain evidence="14 15">C-169</strain>
    </source>
</reference>
<feature type="domain" description="Tripeptidyl-peptidase II first Ig-like" evidence="12">
    <location>
        <begin position="605"/>
        <end position="709"/>
    </location>
</feature>
<comment type="similarity">
    <text evidence="2 8">Belongs to the peptidase S8 family.</text>
</comment>
<dbReference type="PANTHER" id="PTHR43806:SF14">
    <property type="entry name" value="TRIPEPTIDYL-PEPTIDASE 2"/>
    <property type="match status" value="1"/>
</dbReference>
<keyword evidence="15" id="KW-1185">Reference proteome</keyword>
<dbReference type="GO" id="GO:0006508">
    <property type="term" value="P:proteolysis"/>
    <property type="evidence" value="ECO:0007669"/>
    <property type="project" value="UniProtKB-KW"/>
</dbReference>
<dbReference type="PROSITE" id="PS00138">
    <property type="entry name" value="SUBTILASE_SER"/>
    <property type="match status" value="1"/>
</dbReference>
<keyword evidence="6 8" id="KW-0378">Hydrolase</keyword>
<comment type="catalytic activity">
    <reaction evidence="1">
        <text>Release of an N-terminal tripeptide from a polypeptide.</text>
        <dbReference type="EC" id="3.4.14.10"/>
    </reaction>
</comment>
<evidence type="ECO:0000256" key="1">
    <source>
        <dbReference type="ARBA" id="ARBA00001910"/>
    </source>
</evidence>
<evidence type="ECO:0000259" key="10">
    <source>
        <dbReference type="Pfam" id="PF00082"/>
    </source>
</evidence>
<dbReference type="Gene3D" id="2.20.25.690">
    <property type="match status" value="1"/>
</dbReference>
<dbReference type="KEGG" id="csl:COCSUDRAFT_27430"/>
<evidence type="ECO:0000256" key="4">
    <source>
        <dbReference type="ARBA" id="ARBA00022438"/>
    </source>
</evidence>
<gene>
    <name evidence="14" type="ORF">COCSUDRAFT_27430</name>
</gene>
<dbReference type="InterPro" id="IPR036852">
    <property type="entry name" value="Peptidase_S8/S53_dom_sf"/>
</dbReference>